<evidence type="ECO:0000313" key="3">
    <source>
        <dbReference type="Proteomes" id="UP000060487"/>
    </source>
</evidence>
<dbReference type="Pfam" id="PF07238">
    <property type="entry name" value="PilZ"/>
    <property type="match status" value="1"/>
</dbReference>
<dbReference type="SUPFAM" id="SSF141371">
    <property type="entry name" value="PilZ domain-like"/>
    <property type="match status" value="1"/>
</dbReference>
<comment type="caution">
    <text evidence="2">The sequence shown here is derived from an EMBL/GenBank/DDBJ whole genome shotgun (WGS) entry which is preliminary data.</text>
</comment>
<dbReference type="RefSeq" id="WP_085052325.1">
    <property type="nucleotide sequence ID" value="NZ_LNQR01000060.1"/>
</dbReference>
<accession>A0ABR5SF58</accession>
<dbReference type="Gene3D" id="2.40.10.220">
    <property type="entry name" value="predicted glycosyltransferase like domains"/>
    <property type="match status" value="1"/>
</dbReference>
<name>A0ABR5SF58_9BACT</name>
<protein>
    <recommendedName>
        <fullName evidence="1">PilZ domain-containing protein</fullName>
    </recommendedName>
</protein>
<proteinExistence type="predicted"/>
<dbReference type="EMBL" id="LNQR01000060">
    <property type="protein sequence ID" value="KWT85572.1"/>
    <property type="molecule type" value="Genomic_DNA"/>
</dbReference>
<evidence type="ECO:0000259" key="1">
    <source>
        <dbReference type="Pfam" id="PF07238"/>
    </source>
</evidence>
<keyword evidence="3" id="KW-1185">Reference proteome</keyword>
<organism evidence="2 3">
    <name type="scientific">Candidatus Magnetominusculus xianensis</name>
    <dbReference type="NCBI Taxonomy" id="1748249"/>
    <lineage>
        <taxon>Bacteria</taxon>
        <taxon>Pseudomonadati</taxon>
        <taxon>Nitrospirota</taxon>
        <taxon>Nitrospiria</taxon>
        <taxon>Nitrospirales</taxon>
        <taxon>Nitrospiraceae</taxon>
        <taxon>Candidatus Magnetominusculus</taxon>
    </lineage>
</organism>
<gene>
    <name evidence="2" type="ORF">ASN18_1706</name>
</gene>
<evidence type="ECO:0000313" key="2">
    <source>
        <dbReference type="EMBL" id="KWT85572.1"/>
    </source>
</evidence>
<reference evidence="2 3" key="1">
    <citation type="submission" date="2015-11" db="EMBL/GenBank/DDBJ databases">
        <authorList>
            <person name="Lin W."/>
        </authorList>
    </citation>
    <scope>NUCLEOTIDE SEQUENCE [LARGE SCALE GENOMIC DNA]</scope>
    <source>
        <strain evidence="2 3">HCH-1</strain>
    </source>
</reference>
<feature type="domain" description="PilZ" evidence="1">
    <location>
        <begin position="64"/>
        <end position="169"/>
    </location>
</feature>
<dbReference type="InterPro" id="IPR009875">
    <property type="entry name" value="PilZ_domain"/>
</dbReference>
<sequence>MIKAELFKGAGTQPKTITVFPSTEMHIVCPHCGIKGTVRKEYPPEQAFNITCPKCKQFIIINVNKRQFYRKKVKIEASYYIEGTSSPFKKGTIIDISTGGLRLRCYKTVSVHAKTGNYISLSFSLPPREDPIKVQGEIVTIIEETDKTMSFGLKFKNLSEFEETQIGFFLQA</sequence>
<dbReference type="Proteomes" id="UP000060487">
    <property type="component" value="Unassembled WGS sequence"/>
</dbReference>